<evidence type="ECO:0000256" key="1">
    <source>
        <dbReference type="ARBA" id="ARBA00009512"/>
    </source>
</evidence>
<dbReference type="GO" id="GO:0005840">
    <property type="term" value="C:ribosome"/>
    <property type="evidence" value="ECO:0007669"/>
    <property type="project" value="InterPro"/>
</dbReference>
<reference evidence="2" key="1">
    <citation type="submission" date="2017-04" db="EMBL/GenBank/DDBJ databases">
        <title>Population genomics of picophytoplankton unveils novel chromosome hypervariability.</title>
        <authorList>
            <consortium name="DOE Joint Genome Institute"/>
            <person name="Blanc-Mathieu R."/>
            <person name="Krasovec M."/>
            <person name="Hebrard M."/>
            <person name="Yau S."/>
            <person name="Desgranges E."/>
            <person name="Martin J."/>
            <person name="Schackwitz W."/>
            <person name="Kuo A."/>
            <person name="Salin G."/>
            <person name="Donnadieu C."/>
            <person name="Desdevises Y."/>
            <person name="Sanchez-Ferandin S."/>
            <person name="Moreau H."/>
            <person name="Rivals E."/>
            <person name="Grigoriev I.V."/>
            <person name="Grimsley N."/>
            <person name="Eyre-Walker A."/>
            <person name="Piganeau G."/>
        </authorList>
    </citation>
    <scope>NUCLEOTIDE SEQUENCE [LARGE SCALE GENOMIC DNA]</scope>
    <source>
        <strain evidence="2">RCC 1115</strain>
    </source>
</reference>
<dbReference type="InterPro" id="IPR035980">
    <property type="entry name" value="Ribosomal_bS6_sf"/>
</dbReference>
<proteinExistence type="inferred from homology"/>
<protein>
    <recommendedName>
        <fullName evidence="3">Ribosomal protein S6</fullName>
    </recommendedName>
</protein>
<dbReference type="SUPFAM" id="SSF54995">
    <property type="entry name" value="Ribosomal protein S6"/>
    <property type="match status" value="1"/>
</dbReference>
<comment type="similarity">
    <text evidence="1">Belongs to the bacterial ribosomal protein bS6 family.</text>
</comment>
<sequence length="156" mass="17187">MCSAYIAYVYDRAHIHAIGAATDGVFVTCVVNTSVRAPTTAMRRGDAQKTRAVKKTHLPTTYEGVLLLRPDCDDATRSGALDQFKAMFNDGLASWEQTERGLQPNAYEIKGYPDAYQVVVNFSCPPAAFKNAYEELSKPVVGQEEVILRSMFLKSA</sequence>
<organism evidence="2">
    <name type="scientific">Ostreococcus tauri</name>
    <name type="common">Marine green alga</name>
    <dbReference type="NCBI Taxonomy" id="70448"/>
    <lineage>
        <taxon>Eukaryota</taxon>
        <taxon>Viridiplantae</taxon>
        <taxon>Chlorophyta</taxon>
        <taxon>Mamiellophyceae</taxon>
        <taxon>Mamiellales</taxon>
        <taxon>Bathycoccaceae</taxon>
        <taxon>Ostreococcus</taxon>
    </lineage>
</organism>
<dbReference type="InterPro" id="IPR000529">
    <property type="entry name" value="Ribosomal_bS6"/>
</dbReference>
<gene>
    <name evidence="2" type="ORF">BE221DRAFT_206902</name>
</gene>
<dbReference type="GO" id="GO:0003735">
    <property type="term" value="F:structural constituent of ribosome"/>
    <property type="evidence" value="ECO:0007669"/>
    <property type="project" value="InterPro"/>
</dbReference>
<name>A0A1Y5IB86_OSTTA</name>
<dbReference type="InterPro" id="IPR014717">
    <property type="entry name" value="Transl_elong_EF1B/ribsomal_bS6"/>
</dbReference>
<evidence type="ECO:0000313" key="2">
    <source>
        <dbReference type="EMBL" id="OUS44235.1"/>
    </source>
</evidence>
<dbReference type="InterPro" id="IPR020814">
    <property type="entry name" value="Ribosomal_S6_plastid/chlpt"/>
</dbReference>
<dbReference type="Gene3D" id="3.30.70.60">
    <property type="match status" value="1"/>
</dbReference>
<dbReference type="Proteomes" id="UP000195557">
    <property type="component" value="Unassembled WGS sequence"/>
</dbReference>
<dbReference type="CDD" id="cd00473">
    <property type="entry name" value="bS6"/>
    <property type="match status" value="1"/>
</dbReference>
<dbReference type="GO" id="GO:0006412">
    <property type="term" value="P:translation"/>
    <property type="evidence" value="ECO:0007669"/>
    <property type="project" value="InterPro"/>
</dbReference>
<dbReference type="EMBL" id="KZ155825">
    <property type="protein sequence ID" value="OUS44235.1"/>
    <property type="molecule type" value="Genomic_DNA"/>
</dbReference>
<evidence type="ECO:0008006" key="3">
    <source>
        <dbReference type="Google" id="ProtNLM"/>
    </source>
</evidence>
<accession>A0A1Y5IB86</accession>
<dbReference type="Pfam" id="PF01250">
    <property type="entry name" value="Ribosomal_S6"/>
    <property type="match status" value="1"/>
</dbReference>
<dbReference type="AlphaFoldDB" id="A0A1Y5IB86"/>
<dbReference type="GO" id="GO:0019843">
    <property type="term" value="F:rRNA binding"/>
    <property type="evidence" value="ECO:0007669"/>
    <property type="project" value="InterPro"/>
</dbReference>